<evidence type="ECO:0000256" key="2">
    <source>
        <dbReference type="ARBA" id="ARBA00022448"/>
    </source>
</evidence>
<accession>A0A0B3RTX8</accession>
<dbReference type="GO" id="GO:0005886">
    <property type="term" value="C:plasma membrane"/>
    <property type="evidence" value="ECO:0007669"/>
    <property type="project" value="UniProtKB-SubCell"/>
</dbReference>
<evidence type="ECO:0000256" key="5">
    <source>
        <dbReference type="ARBA" id="ARBA00022989"/>
    </source>
</evidence>
<keyword evidence="5 7" id="KW-1133">Transmembrane helix</keyword>
<name>A0A0B3RTX8_9RHOB</name>
<evidence type="ECO:0000256" key="1">
    <source>
        <dbReference type="ARBA" id="ARBA00004651"/>
    </source>
</evidence>
<proteinExistence type="predicted"/>
<organism evidence="8 9">
    <name type="scientific">Mameliella alba</name>
    <dbReference type="NCBI Taxonomy" id="561184"/>
    <lineage>
        <taxon>Bacteria</taxon>
        <taxon>Pseudomonadati</taxon>
        <taxon>Pseudomonadota</taxon>
        <taxon>Alphaproteobacteria</taxon>
        <taxon>Rhodobacterales</taxon>
        <taxon>Roseobacteraceae</taxon>
        <taxon>Mameliella</taxon>
    </lineage>
</organism>
<dbReference type="AlphaFoldDB" id="A0A0B3RTX8"/>
<protein>
    <submittedName>
        <fullName evidence="8">Putative nitrate/sulfonate/bicarbonate ABC transporter, permease protein</fullName>
    </submittedName>
</protein>
<dbReference type="OrthoDB" id="9786495at2"/>
<keyword evidence="4 7" id="KW-0812">Transmembrane</keyword>
<evidence type="ECO:0000313" key="8">
    <source>
        <dbReference type="EMBL" id="KHQ51512.1"/>
    </source>
</evidence>
<evidence type="ECO:0000256" key="6">
    <source>
        <dbReference type="ARBA" id="ARBA00023136"/>
    </source>
</evidence>
<keyword evidence="2" id="KW-0813">Transport</keyword>
<dbReference type="PANTHER" id="PTHR30151">
    <property type="entry name" value="ALKANE SULFONATE ABC TRANSPORTER-RELATED, MEMBRANE SUBUNIT"/>
    <property type="match status" value="1"/>
</dbReference>
<evidence type="ECO:0000256" key="7">
    <source>
        <dbReference type="SAM" id="Phobius"/>
    </source>
</evidence>
<dbReference type="InterPro" id="IPR035906">
    <property type="entry name" value="MetI-like_sf"/>
</dbReference>
<dbReference type="EMBL" id="JSUQ01000017">
    <property type="protein sequence ID" value="KHQ51512.1"/>
    <property type="molecule type" value="Genomic_DNA"/>
</dbReference>
<evidence type="ECO:0000256" key="3">
    <source>
        <dbReference type="ARBA" id="ARBA00022475"/>
    </source>
</evidence>
<reference evidence="8 9" key="1">
    <citation type="submission" date="2014-10" db="EMBL/GenBank/DDBJ databases">
        <title>Genome sequence of Ponticoccus sp. strain UMTAT08 isolated from clonal culture of toxic dinoflagellate Alexandrium tamiyavanichii.</title>
        <authorList>
            <person name="Gan H.Y."/>
            <person name="Muhd D.-D."/>
            <person name="Mohd Noor M.E."/>
            <person name="Yeong Y.S."/>
            <person name="Usup G."/>
        </authorList>
    </citation>
    <scope>NUCLEOTIDE SEQUENCE [LARGE SCALE GENOMIC DNA]</scope>
    <source>
        <strain evidence="8 9">UMTAT08</strain>
    </source>
</reference>
<dbReference type="STRING" id="561184.SAMN05216376_108273"/>
<keyword evidence="9" id="KW-1185">Reference proteome</keyword>
<dbReference type="SUPFAM" id="SSF161098">
    <property type="entry name" value="MetI-like"/>
    <property type="match status" value="1"/>
</dbReference>
<evidence type="ECO:0000313" key="9">
    <source>
        <dbReference type="Proteomes" id="UP000030960"/>
    </source>
</evidence>
<keyword evidence="3" id="KW-1003">Cell membrane</keyword>
<comment type="caution">
    <text evidence="8">The sequence shown here is derived from an EMBL/GenBank/DDBJ whole genome shotgun (WGS) entry which is preliminary data.</text>
</comment>
<dbReference type="PANTHER" id="PTHR30151:SF41">
    <property type="entry name" value="ABC TRANSPORTER PERMEASE PROTEIN"/>
    <property type="match status" value="1"/>
</dbReference>
<gene>
    <name evidence="8" type="ORF">OA50_04007</name>
</gene>
<dbReference type="RefSeq" id="WP_052244686.1">
    <property type="nucleotide sequence ID" value="NZ_JSUQ01000017.1"/>
</dbReference>
<dbReference type="Proteomes" id="UP000030960">
    <property type="component" value="Unassembled WGS sequence"/>
</dbReference>
<evidence type="ECO:0000256" key="4">
    <source>
        <dbReference type="ARBA" id="ARBA00022692"/>
    </source>
</evidence>
<keyword evidence="6 7" id="KW-0472">Membrane</keyword>
<feature type="transmembrane region" description="Helical" evidence="7">
    <location>
        <begin position="12"/>
        <end position="42"/>
    </location>
</feature>
<comment type="subcellular location">
    <subcellularLocation>
        <location evidence="1">Cell membrane</location>
        <topology evidence="1">Multi-pass membrane protein</topology>
    </subcellularLocation>
</comment>
<sequence>MKRSFANAATSIEVFGPILVGLAVLILWEVLCSAFDVPVYLFPKPSDVWHSILANGAVLLGAMWVTLSITLRAFVLAVVTGTLIAFVFNESRLFEACLFPYANIPGPGAPVGVRRTAGRFDAWPLRRRPLNGLSEMRGIFQNNVFKQKKSYC</sequence>